<evidence type="ECO:0000313" key="2">
    <source>
        <dbReference type="Proteomes" id="UP000037178"/>
    </source>
</evidence>
<organism evidence="1 2">
    <name type="scientific">Candidatus Rhodobacter oscarellae</name>
    <dbReference type="NCBI Taxonomy" id="1675527"/>
    <lineage>
        <taxon>Bacteria</taxon>
        <taxon>Pseudomonadati</taxon>
        <taxon>Pseudomonadota</taxon>
        <taxon>Alphaproteobacteria</taxon>
        <taxon>Rhodobacterales</taxon>
        <taxon>Rhodobacter group</taxon>
        <taxon>Rhodobacter</taxon>
    </lineage>
</organism>
<dbReference type="OrthoDB" id="2769928at2"/>
<dbReference type="STRING" id="1675527.AIOL_001244"/>
<keyword evidence="2" id="KW-1185">Reference proteome</keyword>
<gene>
    <name evidence="1" type="ORF">AIOL_001244</name>
</gene>
<dbReference type="RefSeq" id="WP_049642201.1">
    <property type="nucleotide sequence ID" value="NZ_LFTY01000002.1"/>
</dbReference>
<dbReference type="SUPFAM" id="SSF54427">
    <property type="entry name" value="NTF2-like"/>
    <property type="match status" value="2"/>
</dbReference>
<protein>
    <recommendedName>
        <fullName evidence="3">SnoaL-like domain-containing protein</fullName>
    </recommendedName>
</protein>
<proteinExistence type="predicted"/>
<dbReference type="InterPro" id="IPR032710">
    <property type="entry name" value="NTF2-like_dom_sf"/>
</dbReference>
<dbReference type="Pfam" id="PF07366">
    <property type="entry name" value="SnoaL"/>
    <property type="match status" value="2"/>
</dbReference>
<dbReference type="PATRIC" id="fig|1675527.3.peg.1326"/>
<dbReference type="Gene3D" id="3.10.450.50">
    <property type="match status" value="2"/>
</dbReference>
<dbReference type="InterPro" id="IPR009959">
    <property type="entry name" value="Cyclase_SnoaL-like"/>
</dbReference>
<comment type="caution">
    <text evidence="1">The sequence shown here is derived from an EMBL/GenBank/DDBJ whole genome shotgun (WGS) entry which is preliminary data.</text>
</comment>
<evidence type="ECO:0000313" key="1">
    <source>
        <dbReference type="EMBL" id="KMW56292.1"/>
    </source>
</evidence>
<evidence type="ECO:0008006" key="3">
    <source>
        <dbReference type="Google" id="ProtNLM"/>
    </source>
</evidence>
<dbReference type="GO" id="GO:0030638">
    <property type="term" value="P:polyketide metabolic process"/>
    <property type="evidence" value="ECO:0007669"/>
    <property type="project" value="InterPro"/>
</dbReference>
<accession>A0A0J9E0U7</accession>
<dbReference type="Proteomes" id="UP000037178">
    <property type="component" value="Unassembled WGS sequence"/>
</dbReference>
<dbReference type="EMBL" id="LFTY01000002">
    <property type="protein sequence ID" value="KMW56292.1"/>
    <property type="molecule type" value="Genomic_DNA"/>
</dbReference>
<sequence length="317" mass="34157">MRGFDPKFKGFPQYILGVTQEIWDERGLGAKIDTYYDADVILRSPGGVVTGAAAKTAAALAVLVDFPDRTMLGEDVIWSGDTDAGMLASHRVLSTATYSGAGGFGATGGLPVTFRTVSESFAIENKIQEEWLIRDTGAILRQLGLEPRAWVQAQLGADGAPPPTNAVEPKARYAGRGNDNEWGARLAHLLQRILGSDLSAVSGEYDPACHLEYTGGLTGHGHASAARFWLGLRAAFPSAKLTVQHQIGREDPMMPPRAAVRWVLEGRHDGPGAFGAATGAEVRIMGITHAEFGRRGLRREYTLFDETSVWRQILRAG</sequence>
<name>A0A0J9E0U7_9RHOB</name>
<dbReference type="AlphaFoldDB" id="A0A0J9E0U7"/>
<reference evidence="1 2" key="1">
    <citation type="submission" date="2015-06" db="EMBL/GenBank/DDBJ databases">
        <title>Draft genome sequence of an Alphaproteobacteria species associated to the Mediterranean sponge Oscarella lobularis.</title>
        <authorList>
            <person name="Jourda C."/>
            <person name="Santini S."/>
            <person name="Claverie J.-M."/>
        </authorList>
    </citation>
    <scope>NUCLEOTIDE SEQUENCE [LARGE SCALE GENOMIC DNA]</scope>
    <source>
        <strain evidence="1">IGS</strain>
    </source>
</reference>